<dbReference type="InParanoid" id="A0A401GL49"/>
<keyword evidence="3" id="KW-1185">Reference proteome</keyword>
<feature type="compositionally biased region" description="Basic and acidic residues" evidence="1">
    <location>
        <begin position="149"/>
        <end position="177"/>
    </location>
</feature>
<organism evidence="2 3">
    <name type="scientific">Sparassis crispa</name>
    <dbReference type="NCBI Taxonomy" id="139825"/>
    <lineage>
        <taxon>Eukaryota</taxon>
        <taxon>Fungi</taxon>
        <taxon>Dikarya</taxon>
        <taxon>Basidiomycota</taxon>
        <taxon>Agaricomycotina</taxon>
        <taxon>Agaricomycetes</taxon>
        <taxon>Polyporales</taxon>
        <taxon>Sparassidaceae</taxon>
        <taxon>Sparassis</taxon>
    </lineage>
</organism>
<proteinExistence type="predicted"/>
<protein>
    <submittedName>
        <fullName evidence="2">Uncharacterized protein</fullName>
    </submittedName>
</protein>
<evidence type="ECO:0000313" key="3">
    <source>
        <dbReference type="Proteomes" id="UP000287166"/>
    </source>
</evidence>
<accession>A0A401GL49</accession>
<feature type="region of interest" description="Disordered" evidence="1">
    <location>
        <begin position="136"/>
        <end position="177"/>
    </location>
</feature>
<comment type="caution">
    <text evidence="2">The sequence shown here is derived from an EMBL/GenBank/DDBJ whole genome shotgun (WGS) entry which is preliminary data.</text>
</comment>
<dbReference type="EMBL" id="BFAD01000004">
    <property type="protein sequence ID" value="GBE82893.1"/>
    <property type="molecule type" value="Genomic_DNA"/>
</dbReference>
<dbReference type="RefSeq" id="XP_027613806.1">
    <property type="nucleotide sequence ID" value="XM_027758005.1"/>
</dbReference>
<dbReference type="Proteomes" id="UP000287166">
    <property type="component" value="Unassembled WGS sequence"/>
</dbReference>
<evidence type="ECO:0000313" key="2">
    <source>
        <dbReference type="EMBL" id="GBE82893.1"/>
    </source>
</evidence>
<reference evidence="2 3" key="1">
    <citation type="journal article" date="2018" name="Sci. Rep.">
        <title>Genome sequence of the cauliflower mushroom Sparassis crispa (Hanabiratake) and its association with beneficial usage.</title>
        <authorList>
            <person name="Kiyama R."/>
            <person name="Furutani Y."/>
            <person name="Kawaguchi K."/>
            <person name="Nakanishi T."/>
        </authorList>
    </citation>
    <scope>NUCLEOTIDE SEQUENCE [LARGE SCALE GENOMIC DNA]</scope>
</reference>
<dbReference type="OrthoDB" id="3170088at2759"/>
<gene>
    <name evidence="2" type="ORF">SCP_0412800</name>
</gene>
<sequence length="177" mass="20945">MVLRIAGWVFTHDQVRKWLERGGREYKTLEYYELTGALKEWFEERQIRYMAPIPTDYPHGSKQPIILLTTRFHEDPASTVAHYTRFRERDVDRKVKRQVLEETGLKDDDLRWVTVVDPYFHHDVVYKYPRNYVLWPETGMPPEEDEAENKEGGDKGEEKGDKDDRGKKEEAGDKAGE</sequence>
<dbReference type="AlphaFoldDB" id="A0A401GL49"/>
<evidence type="ECO:0000256" key="1">
    <source>
        <dbReference type="SAM" id="MobiDB-lite"/>
    </source>
</evidence>
<dbReference type="GeneID" id="38779810"/>
<name>A0A401GL49_9APHY</name>